<organism evidence="2 3">
    <name type="scientific">Candidatus Lloydbacteria bacterium CG22_combo_CG10-13_8_21_14_all_47_15</name>
    <dbReference type="NCBI Taxonomy" id="1974635"/>
    <lineage>
        <taxon>Bacteria</taxon>
        <taxon>Candidatus Lloydiibacteriota</taxon>
    </lineage>
</organism>
<dbReference type="AlphaFoldDB" id="A0A2H0CVT7"/>
<dbReference type="InterPro" id="IPR007165">
    <property type="entry name" value="Phage_holin_4_2"/>
</dbReference>
<dbReference type="EMBL" id="PCTL01000001">
    <property type="protein sequence ID" value="PIP74007.1"/>
    <property type="molecule type" value="Genomic_DNA"/>
</dbReference>
<feature type="transmembrane region" description="Helical" evidence="1">
    <location>
        <begin position="50"/>
        <end position="79"/>
    </location>
</feature>
<keyword evidence="1" id="KW-0472">Membrane</keyword>
<feature type="transmembrane region" description="Helical" evidence="1">
    <location>
        <begin position="85"/>
        <end position="106"/>
    </location>
</feature>
<sequence length="115" mass="12472">MAIIIAQWFLNVFGVLLADYIIPGVVVESFYIGLVVAVILGALNLMVRPVLIFLTLPITLLSLGLFTFVINAFLFWFVASFVEGFSVAGFGAAFFGALVVSLTSFLGRKFLGAMR</sequence>
<reference evidence="2 3" key="1">
    <citation type="submission" date="2017-09" db="EMBL/GenBank/DDBJ databases">
        <title>Depth-based differentiation of microbial function through sediment-hosted aquifers and enrichment of novel symbionts in the deep terrestrial subsurface.</title>
        <authorList>
            <person name="Probst A.J."/>
            <person name="Ladd B."/>
            <person name="Jarett J.K."/>
            <person name="Geller-Mcgrath D.E."/>
            <person name="Sieber C.M."/>
            <person name="Emerson J.B."/>
            <person name="Anantharaman K."/>
            <person name="Thomas B.C."/>
            <person name="Malmstrom R."/>
            <person name="Stieglmeier M."/>
            <person name="Klingl A."/>
            <person name="Woyke T."/>
            <person name="Ryan C.M."/>
            <person name="Banfield J.F."/>
        </authorList>
    </citation>
    <scope>NUCLEOTIDE SEQUENCE [LARGE SCALE GENOMIC DNA]</scope>
    <source>
        <strain evidence="2">CG22_combo_CG10-13_8_21_14_all_47_15</strain>
    </source>
</reference>
<evidence type="ECO:0000313" key="2">
    <source>
        <dbReference type="EMBL" id="PIP74007.1"/>
    </source>
</evidence>
<feature type="transmembrane region" description="Helical" evidence="1">
    <location>
        <begin position="20"/>
        <end position="43"/>
    </location>
</feature>
<accession>A0A2H0CVT7</accession>
<evidence type="ECO:0000313" key="3">
    <source>
        <dbReference type="Proteomes" id="UP000230638"/>
    </source>
</evidence>
<protein>
    <recommendedName>
        <fullName evidence="4">Phage holin family protein</fullName>
    </recommendedName>
</protein>
<keyword evidence="1" id="KW-1133">Transmembrane helix</keyword>
<dbReference type="Proteomes" id="UP000230638">
    <property type="component" value="Unassembled WGS sequence"/>
</dbReference>
<name>A0A2H0CVT7_9BACT</name>
<dbReference type="PANTHER" id="PTHR37309">
    <property type="entry name" value="SLR0284 PROTEIN"/>
    <property type="match status" value="1"/>
</dbReference>
<dbReference type="PANTHER" id="PTHR37309:SF1">
    <property type="entry name" value="SLR0284 PROTEIN"/>
    <property type="match status" value="1"/>
</dbReference>
<evidence type="ECO:0008006" key="4">
    <source>
        <dbReference type="Google" id="ProtNLM"/>
    </source>
</evidence>
<comment type="caution">
    <text evidence="2">The sequence shown here is derived from an EMBL/GenBank/DDBJ whole genome shotgun (WGS) entry which is preliminary data.</text>
</comment>
<keyword evidence="1" id="KW-0812">Transmembrane</keyword>
<dbReference type="Pfam" id="PF04020">
    <property type="entry name" value="Phage_holin_4_2"/>
    <property type="match status" value="1"/>
</dbReference>
<proteinExistence type="predicted"/>
<evidence type="ECO:0000256" key="1">
    <source>
        <dbReference type="SAM" id="Phobius"/>
    </source>
</evidence>
<gene>
    <name evidence="2" type="ORF">COW88_00320</name>
</gene>